<organism evidence="2 3">
    <name type="scientific">Algoriphagus hitonicola</name>
    <dbReference type="NCBI Taxonomy" id="435880"/>
    <lineage>
        <taxon>Bacteria</taxon>
        <taxon>Pseudomonadati</taxon>
        <taxon>Bacteroidota</taxon>
        <taxon>Cytophagia</taxon>
        <taxon>Cytophagales</taxon>
        <taxon>Cyclobacteriaceae</taxon>
        <taxon>Algoriphagus</taxon>
    </lineage>
</organism>
<evidence type="ECO:0000313" key="3">
    <source>
        <dbReference type="Proteomes" id="UP000199642"/>
    </source>
</evidence>
<dbReference type="OrthoDB" id="5764132at2"/>
<keyword evidence="1" id="KW-0812">Transmembrane</keyword>
<dbReference type="EMBL" id="FOPC01000005">
    <property type="protein sequence ID" value="SFG57794.1"/>
    <property type="molecule type" value="Genomic_DNA"/>
</dbReference>
<protein>
    <submittedName>
        <fullName evidence="2">Uncharacterized protein</fullName>
    </submittedName>
</protein>
<reference evidence="3" key="1">
    <citation type="submission" date="2016-10" db="EMBL/GenBank/DDBJ databases">
        <authorList>
            <person name="Varghese N."/>
            <person name="Submissions S."/>
        </authorList>
    </citation>
    <scope>NUCLEOTIDE SEQUENCE [LARGE SCALE GENOMIC DNA]</scope>
    <source>
        <strain evidence="3">DSM 19315</strain>
    </source>
</reference>
<dbReference type="STRING" id="435880.SAMN04487988_105132"/>
<keyword evidence="3" id="KW-1185">Reference proteome</keyword>
<feature type="transmembrane region" description="Helical" evidence="1">
    <location>
        <begin position="6"/>
        <end position="26"/>
    </location>
</feature>
<sequence>MDQFLNLLLPALISSSIVGVAIGLIFKKRNETIAAEVRNQFEQNMTIFKTNYLWKEKSVSELLGQIYIQFNRTNRAFNRYKNTNLYLEAKVLKDGNEKIRNLLLEKAHLIPAELIDDANQLIEHYDVWLEEFARHRDSENPNLDQKFIYAGPLGFRFPKKAEENFKNKYHELRNELYA</sequence>
<gene>
    <name evidence="2" type="ORF">SAMN04487988_105132</name>
</gene>
<name>A0A1I2SYI4_9BACT</name>
<proteinExistence type="predicted"/>
<keyword evidence="1" id="KW-0472">Membrane</keyword>
<evidence type="ECO:0000313" key="2">
    <source>
        <dbReference type="EMBL" id="SFG57794.1"/>
    </source>
</evidence>
<dbReference type="RefSeq" id="WP_092790738.1">
    <property type="nucleotide sequence ID" value="NZ_FOPC01000005.1"/>
</dbReference>
<evidence type="ECO:0000256" key="1">
    <source>
        <dbReference type="SAM" id="Phobius"/>
    </source>
</evidence>
<accession>A0A1I2SYI4</accession>
<dbReference type="AlphaFoldDB" id="A0A1I2SYI4"/>
<keyword evidence="1" id="KW-1133">Transmembrane helix</keyword>
<dbReference type="Proteomes" id="UP000199642">
    <property type="component" value="Unassembled WGS sequence"/>
</dbReference>